<accession>X1PES6</accession>
<feature type="non-terminal residue" evidence="1">
    <location>
        <position position="261"/>
    </location>
</feature>
<organism evidence="1">
    <name type="scientific">marine sediment metagenome</name>
    <dbReference type="NCBI Taxonomy" id="412755"/>
    <lineage>
        <taxon>unclassified sequences</taxon>
        <taxon>metagenomes</taxon>
        <taxon>ecological metagenomes</taxon>
    </lineage>
</organism>
<dbReference type="EMBL" id="BARV01027460">
    <property type="protein sequence ID" value="GAI37510.1"/>
    <property type="molecule type" value="Genomic_DNA"/>
</dbReference>
<protein>
    <submittedName>
        <fullName evidence="1">Uncharacterized protein</fullName>
    </submittedName>
</protein>
<dbReference type="AlphaFoldDB" id="X1PES6"/>
<evidence type="ECO:0000313" key="1">
    <source>
        <dbReference type="EMBL" id="GAI37510.1"/>
    </source>
</evidence>
<sequence length="261" mass="28765">MFYVSWDDCCGGEIRVEFEHRWSFYFPEWIPEGGCCHENVVWSIQDSVGKDVYQSAGSCPVDTFGNAKVIRGGTWDCVNPWTVIVFNGCLYPINYGYKDGTEHSLKIMQDNEGSWGPLSVTYKDEEIDSISYLLSAKVTDFGGYDSIKVDRSDTKVTMYIIKDGESIFSDSLKGSSDMTITSSTAKTVINFEYLSSWIEEETPTDGTYGISFVPGGSCKYWGYPGENKITATLPSGKAVIVDVTHDAGGQIIFTLSGNVGA</sequence>
<comment type="caution">
    <text evidence="1">The sequence shown here is derived from an EMBL/GenBank/DDBJ whole genome shotgun (WGS) entry which is preliminary data.</text>
</comment>
<gene>
    <name evidence="1" type="ORF">S06H3_44176</name>
</gene>
<proteinExistence type="predicted"/>
<name>X1PES6_9ZZZZ</name>
<reference evidence="1" key="1">
    <citation type="journal article" date="2014" name="Front. Microbiol.">
        <title>High frequency of phylogenetically diverse reductive dehalogenase-homologous genes in deep subseafloor sedimentary metagenomes.</title>
        <authorList>
            <person name="Kawai M."/>
            <person name="Futagami T."/>
            <person name="Toyoda A."/>
            <person name="Takaki Y."/>
            <person name="Nishi S."/>
            <person name="Hori S."/>
            <person name="Arai W."/>
            <person name="Tsubouchi T."/>
            <person name="Morono Y."/>
            <person name="Uchiyama I."/>
            <person name="Ito T."/>
            <person name="Fujiyama A."/>
            <person name="Inagaki F."/>
            <person name="Takami H."/>
        </authorList>
    </citation>
    <scope>NUCLEOTIDE SEQUENCE</scope>
    <source>
        <strain evidence="1">Expedition CK06-06</strain>
    </source>
</reference>